<accession>A0A0C9T378</accession>
<dbReference type="Proteomes" id="UP000053647">
    <property type="component" value="Unassembled WGS sequence"/>
</dbReference>
<name>A0A0C9T378_PAXIN</name>
<proteinExistence type="predicted"/>
<organism evidence="2 3">
    <name type="scientific">Paxillus involutus ATCC 200175</name>
    <dbReference type="NCBI Taxonomy" id="664439"/>
    <lineage>
        <taxon>Eukaryota</taxon>
        <taxon>Fungi</taxon>
        <taxon>Dikarya</taxon>
        <taxon>Basidiomycota</taxon>
        <taxon>Agaricomycotina</taxon>
        <taxon>Agaricomycetes</taxon>
        <taxon>Agaricomycetidae</taxon>
        <taxon>Boletales</taxon>
        <taxon>Paxilineae</taxon>
        <taxon>Paxillaceae</taxon>
        <taxon>Paxillus</taxon>
    </lineage>
</organism>
<reference evidence="3" key="2">
    <citation type="submission" date="2015-01" db="EMBL/GenBank/DDBJ databases">
        <title>Evolutionary Origins and Diversification of the Mycorrhizal Mutualists.</title>
        <authorList>
            <consortium name="DOE Joint Genome Institute"/>
            <consortium name="Mycorrhizal Genomics Consortium"/>
            <person name="Kohler A."/>
            <person name="Kuo A."/>
            <person name="Nagy L.G."/>
            <person name="Floudas D."/>
            <person name="Copeland A."/>
            <person name="Barry K.W."/>
            <person name="Cichocki N."/>
            <person name="Veneault-Fourrey C."/>
            <person name="LaButti K."/>
            <person name="Lindquist E.A."/>
            <person name="Lipzen A."/>
            <person name="Lundell T."/>
            <person name="Morin E."/>
            <person name="Murat C."/>
            <person name="Riley R."/>
            <person name="Ohm R."/>
            <person name="Sun H."/>
            <person name="Tunlid A."/>
            <person name="Henrissat B."/>
            <person name="Grigoriev I.V."/>
            <person name="Hibbett D.S."/>
            <person name="Martin F."/>
        </authorList>
    </citation>
    <scope>NUCLEOTIDE SEQUENCE [LARGE SCALE GENOMIC DNA]</scope>
    <source>
        <strain evidence="3">ATCC 200175</strain>
    </source>
</reference>
<evidence type="ECO:0000256" key="1">
    <source>
        <dbReference type="SAM" id="MobiDB-lite"/>
    </source>
</evidence>
<reference evidence="2 3" key="1">
    <citation type="submission" date="2014-06" db="EMBL/GenBank/DDBJ databases">
        <authorList>
            <consortium name="DOE Joint Genome Institute"/>
            <person name="Kuo A."/>
            <person name="Kohler A."/>
            <person name="Nagy L.G."/>
            <person name="Floudas D."/>
            <person name="Copeland A."/>
            <person name="Barry K.W."/>
            <person name="Cichocki N."/>
            <person name="Veneault-Fourrey C."/>
            <person name="LaButti K."/>
            <person name="Lindquist E.A."/>
            <person name="Lipzen A."/>
            <person name="Lundell T."/>
            <person name="Morin E."/>
            <person name="Murat C."/>
            <person name="Sun H."/>
            <person name="Tunlid A."/>
            <person name="Henrissat B."/>
            <person name="Grigoriev I.V."/>
            <person name="Hibbett D.S."/>
            <person name="Martin F."/>
            <person name="Nordberg H.P."/>
            <person name="Cantor M.N."/>
            <person name="Hua S.X."/>
        </authorList>
    </citation>
    <scope>NUCLEOTIDE SEQUENCE [LARGE SCALE GENOMIC DNA]</scope>
    <source>
        <strain evidence="2 3">ATCC 200175</strain>
    </source>
</reference>
<feature type="non-terminal residue" evidence="2">
    <location>
        <position position="145"/>
    </location>
</feature>
<feature type="region of interest" description="Disordered" evidence="1">
    <location>
        <begin position="122"/>
        <end position="145"/>
    </location>
</feature>
<dbReference type="EMBL" id="KN819418">
    <property type="protein sequence ID" value="KIJ10075.1"/>
    <property type="molecule type" value="Genomic_DNA"/>
</dbReference>
<dbReference type="AlphaFoldDB" id="A0A0C9T378"/>
<dbReference type="HOGENOM" id="CLU_102301_2_0_1"/>
<feature type="compositionally biased region" description="Basic and acidic residues" evidence="1">
    <location>
        <begin position="122"/>
        <end position="136"/>
    </location>
</feature>
<evidence type="ECO:0000313" key="3">
    <source>
        <dbReference type="Proteomes" id="UP000053647"/>
    </source>
</evidence>
<dbReference type="OrthoDB" id="7691805at2759"/>
<sequence length="145" mass="15805">MGVTLISISRLDAAGFTALFRDSRCRIFDSKKKLLGEIPVSKGLYCVSAPCTLYAGVAKANEPLTMEEIHVRLGHLAPDTIHKMLRDGTITGLTLDPAHTTMGSCDACEYAKATRKAIGKVRDPPRHEKFGDEVHTDLWGPSPVQ</sequence>
<evidence type="ECO:0000313" key="2">
    <source>
        <dbReference type="EMBL" id="KIJ10075.1"/>
    </source>
</evidence>
<evidence type="ECO:0008006" key="4">
    <source>
        <dbReference type="Google" id="ProtNLM"/>
    </source>
</evidence>
<protein>
    <recommendedName>
        <fullName evidence="4">GAG-pre-integrase domain-containing protein</fullName>
    </recommendedName>
</protein>
<gene>
    <name evidence="2" type="ORF">PAXINDRAFT_86574</name>
</gene>
<keyword evidence="3" id="KW-1185">Reference proteome</keyword>